<dbReference type="NCBIfam" id="TIGR03936">
    <property type="entry name" value="sam_1_link_chp"/>
    <property type="match status" value="1"/>
</dbReference>
<protein>
    <submittedName>
        <fullName evidence="2">TIGR03936 family radical SAM-associated protein</fullName>
    </submittedName>
</protein>
<dbReference type="Pfam" id="PF10105">
    <property type="entry name" value="DUF2344"/>
    <property type="match status" value="1"/>
</dbReference>
<dbReference type="RefSeq" id="WP_345629538.1">
    <property type="nucleotide sequence ID" value="NZ_BAABJQ010000006.1"/>
</dbReference>
<dbReference type="EMBL" id="BAABJQ010000006">
    <property type="protein sequence ID" value="GAA5184988.1"/>
    <property type="molecule type" value="Genomic_DNA"/>
</dbReference>
<gene>
    <name evidence="2" type="ORF">GCM10023322_27780</name>
</gene>
<evidence type="ECO:0000313" key="2">
    <source>
        <dbReference type="EMBL" id="GAA5184988.1"/>
    </source>
</evidence>
<keyword evidence="3" id="KW-1185">Reference proteome</keyword>
<accession>A0ABP9RST4</accession>
<name>A0ABP9RST4_9ACTN</name>
<dbReference type="InterPro" id="IPR018768">
    <property type="entry name" value="DUF2344"/>
</dbReference>
<evidence type="ECO:0000259" key="1">
    <source>
        <dbReference type="Pfam" id="PF10105"/>
    </source>
</evidence>
<feature type="domain" description="DUF2344" evidence="1">
    <location>
        <begin position="17"/>
        <end position="204"/>
    </location>
</feature>
<dbReference type="Proteomes" id="UP001501570">
    <property type="component" value="Unassembled WGS sequence"/>
</dbReference>
<evidence type="ECO:0000313" key="3">
    <source>
        <dbReference type="Proteomes" id="UP001501570"/>
    </source>
</evidence>
<comment type="caution">
    <text evidence="2">The sequence shown here is derived from an EMBL/GenBank/DDBJ whole genome shotgun (WGS) entry which is preliminary data.</text>
</comment>
<sequence>MTPKRQPESNQAPVVQRIRIRYAKRGPLRFTSHRDFARAFERGVQRAGVPIAYSQGFTPHPRISYASAAPTGTASEAEYLEIGLRAPVDPQDLVKALDAALSPGLDVLDAVEARGGSLADRIDASHWRIELPGVAPEALDRAVAAFEAADEVLVTRLTKQGNRTFDARVAVTRITVAAPPSVGDAGTCAILDLVVRQVTPTVRPDDVLSGLRVVADLELPVPPRAIRLAQGSLTAQGELVDPLLADRDGAASGASPA</sequence>
<proteinExistence type="predicted"/>
<organism evidence="2 3">
    <name type="scientific">Rugosimonospora acidiphila</name>
    <dbReference type="NCBI Taxonomy" id="556531"/>
    <lineage>
        <taxon>Bacteria</taxon>
        <taxon>Bacillati</taxon>
        <taxon>Actinomycetota</taxon>
        <taxon>Actinomycetes</taxon>
        <taxon>Micromonosporales</taxon>
        <taxon>Micromonosporaceae</taxon>
        <taxon>Rugosimonospora</taxon>
    </lineage>
</organism>
<reference evidence="3" key="1">
    <citation type="journal article" date="2019" name="Int. J. Syst. Evol. Microbiol.">
        <title>The Global Catalogue of Microorganisms (GCM) 10K type strain sequencing project: providing services to taxonomists for standard genome sequencing and annotation.</title>
        <authorList>
            <consortium name="The Broad Institute Genomics Platform"/>
            <consortium name="The Broad Institute Genome Sequencing Center for Infectious Disease"/>
            <person name="Wu L."/>
            <person name="Ma J."/>
        </authorList>
    </citation>
    <scope>NUCLEOTIDE SEQUENCE [LARGE SCALE GENOMIC DNA]</scope>
    <source>
        <strain evidence="3">JCM 18304</strain>
    </source>
</reference>